<organism evidence="12 14">
    <name type="scientific">Bacillus glycinifermentans</name>
    <dbReference type="NCBI Taxonomy" id="1664069"/>
    <lineage>
        <taxon>Bacteria</taxon>
        <taxon>Bacillati</taxon>
        <taxon>Bacillota</taxon>
        <taxon>Bacilli</taxon>
        <taxon>Bacillales</taxon>
        <taxon>Bacillaceae</taxon>
        <taxon>Bacillus</taxon>
    </lineage>
</organism>
<evidence type="ECO:0000256" key="7">
    <source>
        <dbReference type="ARBA" id="ARBA00023163"/>
    </source>
</evidence>
<dbReference type="RefSeq" id="WP_048355715.1">
    <property type="nucleotide sequence ID" value="NZ_CP023481.1"/>
</dbReference>
<protein>
    <submittedName>
        <fullName evidence="13">Response regulator</fullName>
    </submittedName>
    <submittedName>
        <fullName evidence="12">Transcriptional regulator</fullName>
    </submittedName>
</protein>
<dbReference type="EMBL" id="LECW02000041">
    <property type="protein sequence ID" value="KRT91002.1"/>
    <property type="molecule type" value="Genomic_DNA"/>
</dbReference>
<keyword evidence="6 9" id="KW-0238">DNA-binding</keyword>
<sequence length="358" mass="41292">MKALIVDDEELALIHFKHMLERTNFFQSITAFQDPAEVLEYSAIQDVDAVFLDIDMPGMNGIELAEAIQSMNERIQVVFITAYNEFAIKAFELNAVDYLLKPVDYGRLVKTIERIKMNGLLRTPSDPIGEHFSIQCFGSLQFYQASGGVKKNIQVKWRTSKACEIYAYLLHHQGSVVSKEALIDLFWPNFDFSKASTQLYSTIYQIRKLIGQLPFSQSIEKTGAGYVLSLAGTKVDAVDWEKSLKEAPPISASTVKRHLDIFMAYRNHYFMEHGYLWAEPEKTRLAQLWLRKAGELIDFYMKEKNYDQAMDICLQVDKIEPCDGTIMEYKIKLFNKTGNVEEAIKEYERYKQMKDKVN</sequence>
<feature type="DNA-binding region" description="OmpR/PhoB-type" evidence="9">
    <location>
        <begin position="132"/>
        <end position="230"/>
    </location>
</feature>
<evidence type="ECO:0000256" key="1">
    <source>
        <dbReference type="ARBA" id="ARBA00004496"/>
    </source>
</evidence>
<dbReference type="PROSITE" id="PS50110">
    <property type="entry name" value="RESPONSE_REGULATORY"/>
    <property type="match status" value="1"/>
</dbReference>
<dbReference type="SUPFAM" id="SSF52172">
    <property type="entry name" value="CheY-like"/>
    <property type="match status" value="1"/>
</dbReference>
<evidence type="ECO:0000313" key="13">
    <source>
        <dbReference type="EMBL" id="MEC0485951.1"/>
    </source>
</evidence>
<evidence type="ECO:0000313" key="15">
    <source>
        <dbReference type="Proteomes" id="UP001341297"/>
    </source>
</evidence>
<dbReference type="PROSITE" id="PS51755">
    <property type="entry name" value="OMPR_PHOB"/>
    <property type="match status" value="1"/>
</dbReference>
<dbReference type="Gene3D" id="3.40.50.2300">
    <property type="match status" value="1"/>
</dbReference>
<dbReference type="OrthoDB" id="3190595at2"/>
<evidence type="ECO:0000256" key="6">
    <source>
        <dbReference type="ARBA" id="ARBA00023125"/>
    </source>
</evidence>
<gene>
    <name evidence="12" type="ORF">AB447_223900</name>
    <name evidence="13" type="ORF">P8828_14105</name>
</gene>
<keyword evidence="4" id="KW-0902">Two-component regulatory system</keyword>
<dbReference type="Proteomes" id="UP001341297">
    <property type="component" value="Unassembled WGS sequence"/>
</dbReference>
<dbReference type="Gene3D" id="1.25.40.10">
    <property type="entry name" value="Tetratricopeptide repeat domain"/>
    <property type="match status" value="1"/>
</dbReference>
<evidence type="ECO:0000259" key="10">
    <source>
        <dbReference type="PROSITE" id="PS50110"/>
    </source>
</evidence>
<dbReference type="InterPro" id="IPR016032">
    <property type="entry name" value="Sig_transdc_resp-reg_C-effctor"/>
</dbReference>
<feature type="modified residue" description="4-aspartylphosphate" evidence="8">
    <location>
        <position position="53"/>
    </location>
</feature>
<evidence type="ECO:0000256" key="4">
    <source>
        <dbReference type="ARBA" id="ARBA00023012"/>
    </source>
</evidence>
<evidence type="ECO:0000256" key="5">
    <source>
        <dbReference type="ARBA" id="ARBA00023015"/>
    </source>
</evidence>
<evidence type="ECO:0000256" key="2">
    <source>
        <dbReference type="ARBA" id="ARBA00022490"/>
    </source>
</evidence>
<dbReference type="GO" id="GO:0000156">
    <property type="term" value="F:phosphorelay response regulator activity"/>
    <property type="evidence" value="ECO:0007669"/>
    <property type="project" value="TreeGrafter"/>
</dbReference>
<dbReference type="Proteomes" id="UP000036168">
    <property type="component" value="Unassembled WGS sequence"/>
</dbReference>
<evidence type="ECO:0000256" key="8">
    <source>
        <dbReference type="PROSITE-ProRule" id="PRU00169"/>
    </source>
</evidence>
<dbReference type="InterPro" id="IPR036388">
    <property type="entry name" value="WH-like_DNA-bd_sf"/>
</dbReference>
<comment type="subcellular location">
    <subcellularLocation>
        <location evidence="1">Cytoplasm</location>
    </subcellularLocation>
</comment>
<dbReference type="InterPro" id="IPR001867">
    <property type="entry name" value="OmpR/PhoB-type_DNA-bd"/>
</dbReference>
<comment type="caution">
    <text evidence="12">The sequence shown here is derived from an EMBL/GenBank/DDBJ whole genome shotgun (WGS) entry which is preliminary data.</text>
</comment>
<evidence type="ECO:0000259" key="11">
    <source>
        <dbReference type="PROSITE" id="PS51755"/>
    </source>
</evidence>
<keyword evidence="3 8" id="KW-0597">Phosphoprotein</keyword>
<dbReference type="InterPro" id="IPR011006">
    <property type="entry name" value="CheY-like_superfamily"/>
</dbReference>
<reference evidence="12 14" key="1">
    <citation type="journal article" date="2015" name="Int. J. Syst. Evol. Microbiol.">
        <title>Bacillus glycinifermentans sp. nov., isolated from fermented soybean paste.</title>
        <authorList>
            <person name="Kim S.J."/>
            <person name="Dunlap C.A."/>
            <person name="Kwon S.W."/>
            <person name="Rooney A.P."/>
        </authorList>
    </citation>
    <scope>NUCLEOTIDE SEQUENCE [LARGE SCALE GENOMIC DNA]</scope>
    <source>
        <strain evidence="12 14">GO-13</strain>
    </source>
</reference>
<reference evidence="12" key="2">
    <citation type="submission" date="2015-10" db="EMBL/GenBank/DDBJ databases">
        <authorList>
            <person name="Gilbert D.G."/>
        </authorList>
    </citation>
    <scope>NUCLEOTIDE SEQUENCE</scope>
    <source>
        <strain evidence="12">GO-13</strain>
    </source>
</reference>
<keyword evidence="7" id="KW-0804">Transcription</keyword>
<dbReference type="SUPFAM" id="SSF48452">
    <property type="entry name" value="TPR-like"/>
    <property type="match status" value="1"/>
</dbReference>
<dbReference type="PANTHER" id="PTHR48111:SF17">
    <property type="entry name" value="TRANSCRIPTIONAL REGULATORY PROTEIN YPDB"/>
    <property type="match status" value="1"/>
</dbReference>
<dbReference type="AlphaFoldDB" id="A0A0T6BKY6"/>
<dbReference type="EMBL" id="JARRTL010000012">
    <property type="protein sequence ID" value="MEC0485951.1"/>
    <property type="molecule type" value="Genomic_DNA"/>
</dbReference>
<dbReference type="GO" id="GO:0005829">
    <property type="term" value="C:cytosol"/>
    <property type="evidence" value="ECO:0007669"/>
    <property type="project" value="TreeGrafter"/>
</dbReference>
<dbReference type="Gene3D" id="1.10.10.10">
    <property type="entry name" value="Winged helix-like DNA-binding domain superfamily/Winged helix DNA-binding domain"/>
    <property type="match status" value="1"/>
</dbReference>
<evidence type="ECO:0000256" key="3">
    <source>
        <dbReference type="ARBA" id="ARBA00022553"/>
    </source>
</evidence>
<dbReference type="GO" id="GO:0032993">
    <property type="term" value="C:protein-DNA complex"/>
    <property type="evidence" value="ECO:0007669"/>
    <property type="project" value="TreeGrafter"/>
</dbReference>
<dbReference type="Pfam" id="PF00486">
    <property type="entry name" value="Trans_reg_C"/>
    <property type="match status" value="1"/>
</dbReference>
<accession>A0A0T6BKY6</accession>
<reference evidence="13 15" key="3">
    <citation type="submission" date="2023-03" db="EMBL/GenBank/DDBJ databases">
        <title>Agriculturally important microbes genome sequencing.</title>
        <authorList>
            <person name="Dunlap C."/>
        </authorList>
    </citation>
    <scope>NUCLEOTIDE SEQUENCE [LARGE SCALE GENOMIC DNA]</scope>
    <source>
        <strain evidence="13 15">CBP-3203</strain>
    </source>
</reference>
<evidence type="ECO:0000313" key="14">
    <source>
        <dbReference type="Proteomes" id="UP000036168"/>
    </source>
</evidence>
<proteinExistence type="predicted"/>
<keyword evidence="2" id="KW-0963">Cytoplasm</keyword>
<keyword evidence="15" id="KW-1185">Reference proteome</keyword>
<feature type="domain" description="Response regulatory" evidence="10">
    <location>
        <begin position="2"/>
        <end position="116"/>
    </location>
</feature>
<dbReference type="Pfam" id="PF00072">
    <property type="entry name" value="Response_reg"/>
    <property type="match status" value="1"/>
</dbReference>
<name>A0A0T6BKY6_9BACI</name>
<feature type="domain" description="OmpR/PhoB-type" evidence="11">
    <location>
        <begin position="132"/>
        <end position="230"/>
    </location>
</feature>
<keyword evidence="5" id="KW-0805">Transcription regulation</keyword>
<evidence type="ECO:0000256" key="9">
    <source>
        <dbReference type="PROSITE-ProRule" id="PRU01091"/>
    </source>
</evidence>
<dbReference type="SMART" id="SM00862">
    <property type="entry name" value="Trans_reg_C"/>
    <property type="match status" value="1"/>
</dbReference>
<evidence type="ECO:0000313" key="12">
    <source>
        <dbReference type="EMBL" id="KRT91002.1"/>
    </source>
</evidence>
<dbReference type="GO" id="GO:0006355">
    <property type="term" value="P:regulation of DNA-templated transcription"/>
    <property type="evidence" value="ECO:0007669"/>
    <property type="project" value="InterPro"/>
</dbReference>
<dbReference type="InterPro" id="IPR039420">
    <property type="entry name" value="WalR-like"/>
</dbReference>
<dbReference type="SMART" id="SM00448">
    <property type="entry name" value="REC"/>
    <property type="match status" value="1"/>
</dbReference>
<dbReference type="InterPro" id="IPR001789">
    <property type="entry name" value="Sig_transdc_resp-reg_receiver"/>
</dbReference>
<dbReference type="SUPFAM" id="SSF46894">
    <property type="entry name" value="C-terminal effector domain of the bipartite response regulators"/>
    <property type="match status" value="1"/>
</dbReference>
<dbReference type="InterPro" id="IPR011990">
    <property type="entry name" value="TPR-like_helical_dom_sf"/>
</dbReference>
<dbReference type="GO" id="GO:0000976">
    <property type="term" value="F:transcription cis-regulatory region binding"/>
    <property type="evidence" value="ECO:0007669"/>
    <property type="project" value="TreeGrafter"/>
</dbReference>
<dbReference type="PANTHER" id="PTHR48111">
    <property type="entry name" value="REGULATOR OF RPOS"/>
    <property type="match status" value="1"/>
</dbReference>